<sequence length="347" mass="37627">MAKARLNKVIEFMGTEVPPGQSATIDLEAAQLYTHSPLHIPVHVVNGRYQGPVLLVSAAIHGDELNGVEAVRQLLNKVDPLKLHGTLVAVPVVNVFGFIHKSRYLPDRRDLNRCFPGSERGSTAARMAYQFSEHVVKKCTHIIDLHTGAIHRGNLPQVRANLEDEASAEMAHAFGTPVILDAAIRDGSLRAVADAAGIPVITYEGGEALRFEPLVIAAAVKGIVSVMRMLGMIRRVSRKKEQASPFIARSSSWVRAEQNGIVRCVVALGERVIKGQVLAYISAPLGHGEDTMVAPRDGIVIGQQMLPLVNEGDAVFHLAYFSKGASSEVEQQIESFLDEVSDEVDIT</sequence>
<dbReference type="GO" id="GO:0046872">
    <property type="term" value="F:metal ion binding"/>
    <property type="evidence" value="ECO:0007669"/>
    <property type="project" value="UniProtKB-KW"/>
</dbReference>
<keyword evidence="4" id="KW-0862">Zinc</keyword>
<dbReference type="CDD" id="cd06251">
    <property type="entry name" value="M14_ASTE_ASPA-like"/>
    <property type="match status" value="1"/>
</dbReference>
<feature type="domain" description="Succinylglutamate desuccinylase/Aspartoacylase catalytic" evidence="5">
    <location>
        <begin position="51"/>
        <end position="229"/>
    </location>
</feature>
<protein>
    <submittedName>
        <fullName evidence="6">Deacylase</fullName>
    </submittedName>
</protein>
<dbReference type="OrthoDB" id="9782876at2"/>
<keyword evidence="2" id="KW-0479">Metal-binding</keyword>
<dbReference type="Gene3D" id="3.40.630.10">
    <property type="entry name" value="Zn peptidases"/>
    <property type="match status" value="1"/>
</dbReference>
<evidence type="ECO:0000256" key="3">
    <source>
        <dbReference type="ARBA" id="ARBA00022801"/>
    </source>
</evidence>
<reference evidence="6 7" key="1">
    <citation type="submission" date="2014-12" db="EMBL/GenBank/DDBJ databases">
        <title>Mercury Reductase activity and rhizosphere competence traits in the genome of root associated Photobacterium halotolerans MELD1.</title>
        <authorList>
            <person name="Mathew D.C."/>
            <person name="Huang C.-C."/>
        </authorList>
    </citation>
    <scope>NUCLEOTIDE SEQUENCE [LARGE SCALE GENOMIC DNA]</scope>
    <source>
        <strain evidence="6 7">MELD1</strain>
    </source>
</reference>
<name>A0A0F5V712_9GAMM</name>
<organism evidence="6 7">
    <name type="scientific">Photobacterium halotolerans</name>
    <dbReference type="NCBI Taxonomy" id="265726"/>
    <lineage>
        <taxon>Bacteria</taxon>
        <taxon>Pseudomonadati</taxon>
        <taxon>Pseudomonadota</taxon>
        <taxon>Gammaproteobacteria</taxon>
        <taxon>Vibrionales</taxon>
        <taxon>Vibrionaceae</taxon>
        <taxon>Photobacterium</taxon>
    </lineage>
</organism>
<dbReference type="GO" id="GO:0016811">
    <property type="term" value="F:hydrolase activity, acting on carbon-nitrogen (but not peptide) bonds, in linear amides"/>
    <property type="evidence" value="ECO:0007669"/>
    <property type="project" value="InterPro"/>
</dbReference>
<evidence type="ECO:0000256" key="1">
    <source>
        <dbReference type="ARBA" id="ARBA00001947"/>
    </source>
</evidence>
<dbReference type="SUPFAM" id="SSF53187">
    <property type="entry name" value="Zn-dependent exopeptidases"/>
    <property type="match status" value="1"/>
</dbReference>
<dbReference type="Proteomes" id="UP000033633">
    <property type="component" value="Unassembled WGS sequence"/>
</dbReference>
<comment type="caution">
    <text evidence="6">The sequence shown here is derived from an EMBL/GenBank/DDBJ whole genome shotgun (WGS) entry which is preliminary data.</text>
</comment>
<keyword evidence="3" id="KW-0378">Hydrolase</keyword>
<evidence type="ECO:0000259" key="5">
    <source>
        <dbReference type="Pfam" id="PF24827"/>
    </source>
</evidence>
<dbReference type="PANTHER" id="PTHR37326">
    <property type="entry name" value="BLL3975 PROTEIN"/>
    <property type="match status" value="1"/>
</dbReference>
<dbReference type="EMBL" id="JWYV01000033">
    <property type="protein sequence ID" value="KKC97918.1"/>
    <property type="molecule type" value="Genomic_DNA"/>
</dbReference>
<dbReference type="PATRIC" id="fig|265726.11.peg.3335"/>
<evidence type="ECO:0000256" key="2">
    <source>
        <dbReference type="ARBA" id="ARBA00022723"/>
    </source>
</evidence>
<dbReference type="STRING" id="265726.KY46_21215"/>
<dbReference type="AlphaFoldDB" id="A0A0F5V712"/>
<dbReference type="InterPro" id="IPR055438">
    <property type="entry name" value="AstE_AspA_cat"/>
</dbReference>
<evidence type="ECO:0000313" key="6">
    <source>
        <dbReference type="EMBL" id="KKC97918.1"/>
    </source>
</evidence>
<evidence type="ECO:0000256" key="4">
    <source>
        <dbReference type="ARBA" id="ARBA00022833"/>
    </source>
</evidence>
<proteinExistence type="predicted"/>
<dbReference type="InterPro" id="IPR053138">
    <property type="entry name" value="N-alpha-Ac-DABA_deacetylase"/>
</dbReference>
<dbReference type="Pfam" id="PF24827">
    <property type="entry name" value="AstE_AspA_cat"/>
    <property type="match status" value="1"/>
</dbReference>
<dbReference type="PIRSF" id="PIRSF039012">
    <property type="entry name" value="ASP"/>
    <property type="match status" value="1"/>
</dbReference>
<evidence type="ECO:0000313" key="7">
    <source>
        <dbReference type="Proteomes" id="UP000033633"/>
    </source>
</evidence>
<dbReference type="RefSeq" id="WP_046222554.1">
    <property type="nucleotide sequence ID" value="NZ_JWYV01000033.1"/>
</dbReference>
<gene>
    <name evidence="6" type="ORF">KY46_21215</name>
</gene>
<accession>A0A0F5V712</accession>
<comment type="cofactor">
    <cofactor evidence="1">
        <name>Zn(2+)</name>
        <dbReference type="ChEBI" id="CHEBI:29105"/>
    </cofactor>
</comment>
<dbReference type="GO" id="GO:0016788">
    <property type="term" value="F:hydrolase activity, acting on ester bonds"/>
    <property type="evidence" value="ECO:0007669"/>
    <property type="project" value="InterPro"/>
</dbReference>
<dbReference type="InterPro" id="IPR043795">
    <property type="entry name" value="N-alpha-Ac-DABA-like"/>
</dbReference>
<keyword evidence="7" id="KW-1185">Reference proteome</keyword>
<dbReference type="PANTHER" id="PTHR37326:SF2">
    <property type="entry name" value="SUCCINYLGLUTAMATE DESUCCINYLASE_ASPARTOACYLASE FAMILY PROTEIN"/>
    <property type="match status" value="1"/>
</dbReference>